<dbReference type="InterPro" id="IPR050627">
    <property type="entry name" value="Nitroreductase/BluB"/>
</dbReference>
<keyword evidence="1" id="KW-0285">Flavoprotein</keyword>
<dbReference type="GO" id="GO:0016491">
    <property type="term" value="F:oxidoreductase activity"/>
    <property type="evidence" value="ECO:0007669"/>
    <property type="project" value="UniProtKB-KW"/>
</dbReference>
<evidence type="ECO:0000313" key="6">
    <source>
        <dbReference type="Proteomes" id="UP000183685"/>
    </source>
</evidence>
<name>A0A1G7B546_9PROT</name>
<dbReference type="RefSeq" id="WP_068307370.1">
    <property type="nucleotide sequence ID" value="NZ_FNAK01000005.1"/>
</dbReference>
<keyword evidence="3" id="KW-0560">Oxidoreductase</keyword>
<gene>
    <name evidence="5" type="ORF">SAMN04488071_2339</name>
</gene>
<evidence type="ECO:0000256" key="3">
    <source>
        <dbReference type="ARBA" id="ARBA00023002"/>
    </source>
</evidence>
<dbReference type="OrthoDB" id="9802510at2"/>
<protein>
    <submittedName>
        <fullName evidence="5">Nitroreductase</fullName>
    </submittedName>
</protein>
<dbReference type="PANTHER" id="PTHR23026">
    <property type="entry name" value="NADPH NITROREDUCTASE"/>
    <property type="match status" value="1"/>
</dbReference>
<feature type="domain" description="Nitroreductase" evidence="4">
    <location>
        <begin position="31"/>
        <end position="201"/>
    </location>
</feature>
<keyword evidence="2" id="KW-0288">FMN</keyword>
<dbReference type="STRING" id="637679.GCA_001550055_03505"/>
<dbReference type="Gene3D" id="3.40.109.10">
    <property type="entry name" value="NADH Oxidase"/>
    <property type="match status" value="1"/>
</dbReference>
<dbReference type="InterPro" id="IPR029479">
    <property type="entry name" value="Nitroreductase"/>
</dbReference>
<organism evidence="5 6">
    <name type="scientific">Kordiimonas lacus</name>
    <dbReference type="NCBI Taxonomy" id="637679"/>
    <lineage>
        <taxon>Bacteria</taxon>
        <taxon>Pseudomonadati</taxon>
        <taxon>Pseudomonadota</taxon>
        <taxon>Alphaproteobacteria</taxon>
        <taxon>Kordiimonadales</taxon>
        <taxon>Kordiimonadaceae</taxon>
        <taxon>Kordiimonas</taxon>
    </lineage>
</organism>
<evidence type="ECO:0000259" key="4">
    <source>
        <dbReference type="Pfam" id="PF00881"/>
    </source>
</evidence>
<dbReference type="AlphaFoldDB" id="A0A1G7B546"/>
<dbReference type="SUPFAM" id="SSF55469">
    <property type="entry name" value="FMN-dependent nitroreductase-like"/>
    <property type="match status" value="1"/>
</dbReference>
<evidence type="ECO:0000313" key="5">
    <source>
        <dbReference type="EMBL" id="SDE21355.1"/>
    </source>
</evidence>
<dbReference type="Proteomes" id="UP000183685">
    <property type="component" value="Unassembled WGS sequence"/>
</dbReference>
<accession>A0A1G7B546</accession>
<reference evidence="5 6" key="1">
    <citation type="submission" date="2016-10" db="EMBL/GenBank/DDBJ databases">
        <authorList>
            <person name="de Groot N.N."/>
        </authorList>
    </citation>
    <scope>NUCLEOTIDE SEQUENCE [LARGE SCALE GENOMIC DNA]</scope>
    <source>
        <strain evidence="5 6">CGMCC 1.9109</strain>
    </source>
</reference>
<dbReference type="PANTHER" id="PTHR23026:SF90">
    <property type="entry name" value="IODOTYROSINE DEIODINASE 1"/>
    <property type="match status" value="1"/>
</dbReference>
<dbReference type="Pfam" id="PF00881">
    <property type="entry name" value="Nitroreductase"/>
    <property type="match status" value="1"/>
</dbReference>
<evidence type="ECO:0000256" key="1">
    <source>
        <dbReference type="ARBA" id="ARBA00022630"/>
    </source>
</evidence>
<keyword evidence="6" id="KW-1185">Reference proteome</keyword>
<proteinExistence type="predicted"/>
<dbReference type="InterPro" id="IPR000415">
    <property type="entry name" value="Nitroreductase-like"/>
</dbReference>
<dbReference type="EMBL" id="FNAK01000005">
    <property type="protein sequence ID" value="SDE21355.1"/>
    <property type="molecule type" value="Genomic_DNA"/>
</dbReference>
<sequence>MQPHDNLPLSDYIEYPEAEMRTRAQDFYNEIKRRHTVREFSDRPVPREIIDTCLRAAGTAPSGANHQPWHFAVIGSPEMKAQVREKAEQEERAFYNEGRASDEWLDALSVLGTDAHKPYLESAPWLIAIFAQRRGGVEAGMSRKNYYVPESVGIATGFLIGALHHAGLATLTHTPKPMNFLNEICDRPADERPYILLVTGYPAEGATIPVHATIKKPLEDIVSYL</sequence>
<evidence type="ECO:0000256" key="2">
    <source>
        <dbReference type="ARBA" id="ARBA00022643"/>
    </source>
</evidence>
<dbReference type="CDD" id="cd02144">
    <property type="entry name" value="iodotyrosine_dehalogenase"/>
    <property type="match status" value="1"/>
</dbReference>